<dbReference type="OrthoDB" id="4231069at2"/>
<dbReference type="SUPFAM" id="SSF140453">
    <property type="entry name" value="EsxAB dimer-like"/>
    <property type="match status" value="1"/>
</dbReference>
<keyword evidence="3" id="KW-1185">Reference proteome</keyword>
<dbReference type="Pfam" id="PF06013">
    <property type="entry name" value="WXG100"/>
    <property type="match status" value="1"/>
</dbReference>
<accession>A0A3A4F8K8</accession>
<name>A0A3A4F8K8_9MICC</name>
<reference evidence="2 3" key="1">
    <citation type="submission" date="2018-09" db="EMBL/GenBank/DDBJ databases">
        <title>Nesterenkonia natronophila sp. nov., an alkaliphilic actinobacteriume isolated from a soda lake, and emended description of the genus Nesterenkonia.</title>
        <authorList>
            <person name="Menes R.J."/>
            <person name="Iriarte A."/>
        </authorList>
    </citation>
    <scope>NUCLEOTIDE SEQUENCE [LARGE SCALE GENOMIC DNA]</scope>
    <source>
        <strain evidence="2 3">M8</strain>
    </source>
</reference>
<dbReference type="InterPro" id="IPR010310">
    <property type="entry name" value="T7SS_ESAT-6-like"/>
</dbReference>
<comment type="caution">
    <text evidence="2">The sequence shown here is derived from an EMBL/GenBank/DDBJ whole genome shotgun (WGS) entry which is preliminary data.</text>
</comment>
<dbReference type="Gene3D" id="1.10.287.1060">
    <property type="entry name" value="ESAT-6-like"/>
    <property type="match status" value="1"/>
</dbReference>
<evidence type="ECO:0000313" key="3">
    <source>
        <dbReference type="Proteomes" id="UP000266615"/>
    </source>
</evidence>
<sequence length="96" mass="10484">MAIFQIDTGDLMAKSGAVEATLSRIQSDVSSMEGQLRQLQETWKGSASGAFQDVLTQWRATQVQVEQSLAGVRQAMSAASSHYEETELANARMFGR</sequence>
<dbReference type="NCBIfam" id="TIGR03930">
    <property type="entry name" value="WXG100_ESAT6"/>
    <property type="match status" value="1"/>
</dbReference>
<evidence type="ECO:0000313" key="2">
    <source>
        <dbReference type="EMBL" id="RJN31547.1"/>
    </source>
</evidence>
<dbReference type="Proteomes" id="UP000266615">
    <property type="component" value="Unassembled WGS sequence"/>
</dbReference>
<gene>
    <name evidence="2" type="ORF">D3250_05165</name>
</gene>
<evidence type="ECO:0000256" key="1">
    <source>
        <dbReference type="RuleBase" id="RU362001"/>
    </source>
</evidence>
<dbReference type="AlphaFoldDB" id="A0A3A4F8K8"/>
<organism evidence="2 3">
    <name type="scientific">Nesterenkonia natronophila</name>
    <dbReference type="NCBI Taxonomy" id="2174932"/>
    <lineage>
        <taxon>Bacteria</taxon>
        <taxon>Bacillati</taxon>
        <taxon>Actinomycetota</taxon>
        <taxon>Actinomycetes</taxon>
        <taxon>Micrococcales</taxon>
        <taxon>Micrococcaceae</taxon>
        <taxon>Nesterenkonia</taxon>
    </lineage>
</organism>
<protein>
    <recommendedName>
        <fullName evidence="1">ESAT-6-like protein</fullName>
    </recommendedName>
</protein>
<dbReference type="RefSeq" id="WP_119902335.1">
    <property type="nucleotide sequence ID" value="NZ_QYZP01000002.1"/>
</dbReference>
<comment type="similarity">
    <text evidence="1">Belongs to the WXG100 family.</text>
</comment>
<proteinExistence type="inferred from homology"/>
<dbReference type="InterPro" id="IPR036689">
    <property type="entry name" value="ESAT-6-like_sf"/>
</dbReference>
<dbReference type="EMBL" id="QYZP01000002">
    <property type="protein sequence ID" value="RJN31547.1"/>
    <property type="molecule type" value="Genomic_DNA"/>
</dbReference>